<proteinExistence type="predicted"/>
<dbReference type="AlphaFoldDB" id="A0A3B0W422"/>
<name>A0A3B0W422_9ZZZZ</name>
<gene>
    <name evidence="1" type="ORF">MNBD_GAMMA01-420</name>
</gene>
<dbReference type="EMBL" id="UOEW01000225">
    <property type="protein sequence ID" value="VAW39366.1"/>
    <property type="molecule type" value="Genomic_DNA"/>
</dbReference>
<reference evidence="1" key="1">
    <citation type="submission" date="2018-06" db="EMBL/GenBank/DDBJ databases">
        <authorList>
            <person name="Zhirakovskaya E."/>
        </authorList>
    </citation>
    <scope>NUCLEOTIDE SEQUENCE</scope>
</reference>
<evidence type="ECO:0008006" key="2">
    <source>
        <dbReference type="Google" id="ProtNLM"/>
    </source>
</evidence>
<accession>A0A3B0W422</accession>
<dbReference type="PROSITE" id="PS51257">
    <property type="entry name" value="PROKAR_LIPOPROTEIN"/>
    <property type="match status" value="1"/>
</dbReference>
<sequence>MNKKLTILFCTVVILGSCGTHVSRTHEKQRSPADIKISSLNLATNDLNLRFEYRSYIEKTFESINCDITFNAGPSSLNINQQFNIKLDAFSTEILTFANTKIAEKDKLLNLKHIDYSLRCKVTYDKGGEIVFEDSVLHLVPGSKFKYR</sequence>
<organism evidence="1">
    <name type="scientific">hydrothermal vent metagenome</name>
    <dbReference type="NCBI Taxonomy" id="652676"/>
    <lineage>
        <taxon>unclassified sequences</taxon>
        <taxon>metagenomes</taxon>
        <taxon>ecological metagenomes</taxon>
    </lineage>
</organism>
<evidence type="ECO:0000313" key="1">
    <source>
        <dbReference type="EMBL" id="VAW39366.1"/>
    </source>
</evidence>
<protein>
    <recommendedName>
        <fullName evidence="2">Lipoprotein</fullName>
    </recommendedName>
</protein>